<protein>
    <submittedName>
        <fullName evidence="1">Uncharacterized protein</fullName>
    </submittedName>
</protein>
<evidence type="ECO:0000313" key="2">
    <source>
        <dbReference type="Proteomes" id="UP000026962"/>
    </source>
</evidence>
<name>A0A0E0JHL8_ORYPU</name>
<reference evidence="1" key="1">
    <citation type="submission" date="2015-04" db="UniProtKB">
        <authorList>
            <consortium name="EnsemblPlants"/>
        </authorList>
    </citation>
    <scope>IDENTIFICATION</scope>
</reference>
<reference evidence="1" key="2">
    <citation type="submission" date="2018-05" db="EMBL/GenBank/DDBJ databases">
        <title>OpunRS2 (Oryza punctata Reference Sequence Version 2).</title>
        <authorList>
            <person name="Zhang J."/>
            <person name="Kudrna D."/>
            <person name="Lee S."/>
            <person name="Talag J."/>
            <person name="Welchert J."/>
            <person name="Wing R.A."/>
        </authorList>
    </citation>
    <scope>NUCLEOTIDE SEQUENCE [LARGE SCALE GENOMIC DNA]</scope>
</reference>
<dbReference type="HOGENOM" id="CLU_2227521_0_0_1"/>
<sequence length="106" mass="11537">MEIEFTFLARFVCHLNACKARATVPVAEGGVEVDDDVLLLGRDVPPLEVGPQLLPQRSNPAFFGIDLHAPSPFSRMYLASFSSSSFVHLPLLNPTFSQHGALPMSV</sequence>
<dbReference type="EnsemblPlants" id="OPUNC01G12610.1">
    <property type="protein sequence ID" value="OPUNC01G12610.1"/>
    <property type="gene ID" value="OPUNC01G12610"/>
</dbReference>
<proteinExistence type="predicted"/>
<organism evidence="1">
    <name type="scientific">Oryza punctata</name>
    <name type="common">Red rice</name>
    <dbReference type="NCBI Taxonomy" id="4537"/>
    <lineage>
        <taxon>Eukaryota</taxon>
        <taxon>Viridiplantae</taxon>
        <taxon>Streptophyta</taxon>
        <taxon>Embryophyta</taxon>
        <taxon>Tracheophyta</taxon>
        <taxon>Spermatophyta</taxon>
        <taxon>Magnoliopsida</taxon>
        <taxon>Liliopsida</taxon>
        <taxon>Poales</taxon>
        <taxon>Poaceae</taxon>
        <taxon>BOP clade</taxon>
        <taxon>Oryzoideae</taxon>
        <taxon>Oryzeae</taxon>
        <taxon>Oryzinae</taxon>
        <taxon>Oryza</taxon>
    </lineage>
</organism>
<dbReference type="Gramene" id="OPUNC01G12610.1">
    <property type="protein sequence ID" value="OPUNC01G12610.1"/>
    <property type="gene ID" value="OPUNC01G12610"/>
</dbReference>
<dbReference type="Proteomes" id="UP000026962">
    <property type="component" value="Chromosome 1"/>
</dbReference>
<evidence type="ECO:0000313" key="1">
    <source>
        <dbReference type="EnsemblPlants" id="OPUNC01G12610.1"/>
    </source>
</evidence>
<accession>A0A0E0JHL8</accession>
<keyword evidence="2" id="KW-1185">Reference proteome</keyword>
<dbReference type="AlphaFoldDB" id="A0A0E0JHL8"/>